<dbReference type="Pfam" id="PF00171">
    <property type="entry name" value="Aldedh"/>
    <property type="match status" value="1"/>
</dbReference>
<reference evidence="7 8" key="1">
    <citation type="submission" date="2019-05" db="EMBL/GenBank/DDBJ databases">
        <title>Draft genome sequence of Actinomadura geliboluensis A8036.</title>
        <authorList>
            <person name="Saricaoglu S."/>
            <person name="Isik K."/>
        </authorList>
    </citation>
    <scope>NUCLEOTIDE SEQUENCE [LARGE SCALE GENOMIC DNA]</scope>
    <source>
        <strain evidence="7 8">A8036</strain>
    </source>
</reference>
<sequence length="495" mass="51488">MTITAENRARLLEPAAWRGKIYVGGGWCEGGGADLPVLDKSSGDTLAEVGTGTPADVARATAAANEAQPRWAGMPAARRREVFIRAAGLVTEHHEELADWLLRETGGIRPKVEFELFKSRENLLHAAATTTRPVGEVLPAAPGVLSIGRRVPRGVVGIITPWNFPFVLALRTLAPALAAGNAAVLKPNPHTPVTGGVLLAKLFEEAGLPPGVLQVVPGDGDVGQAIVTDPGTALISFTGSTPTGRRVAEAAAPLLKKCVLELGGNNAYIVLDDADVDAAASAGAFAAFMHQGQVCMTAGKHIVHRSVAEEYAGKLAARARSLRVGDPAREEGVNLGPIVNQVQIDRVQRIVDESVAAGAALLTGGGHEGPFFEPTVLGQVTAAMPAYGEEIFGPVAPVIAVDSDEEAIALANEGEYGLTAAVRSGSESRGAAVADRLRSGVVHVNDQTIAYEVWAPFGGMGASGNGDAFGGPADADAFTEWQWITRRSEQLTHSF</sequence>
<evidence type="ECO:0000256" key="2">
    <source>
        <dbReference type="ARBA" id="ARBA00023002"/>
    </source>
</evidence>
<dbReference type="GO" id="GO:0016620">
    <property type="term" value="F:oxidoreductase activity, acting on the aldehyde or oxo group of donors, NAD or NADP as acceptor"/>
    <property type="evidence" value="ECO:0007669"/>
    <property type="project" value="InterPro"/>
</dbReference>
<keyword evidence="3" id="KW-0520">NAD</keyword>
<protein>
    <submittedName>
        <fullName evidence="7">Aldehyde dehydrogenase family protein</fullName>
    </submittedName>
</protein>
<comment type="similarity">
    <text evidence="1 5">Belongs to the aldehyde dehydrogenase family.</text>
</comment>
<dbReference type="InterPro" id="IPR016162">
    <property type="entry name" value="Ald_DH_N"/>
</dbReference>
<dbReference type="PANTHER" id="PTHR42986">
    <property type="entry name" value="BENZALDEHYDE DEHYDROGENASE YFMT"/>
    <property type="match status" value="1"/>
</dbReference>
<proteinExistence type="inferred from homology"/>
<dbReference type="InterPro" id="IPR029510">
    <property type="entry name" value="Ald_DH_CS_GLU"/>
</dbReference>
<gene>
    <name evidence="7" type="ORF">ETD96_00665</name>
</gene>
<dbReference type="InterPro" id="IPR016163">
    <property type="entry name" value="Ald_DH_C"/>
</dbReference>
<dbReference type="AlphaFoldDB" id="A0A5S4HBR3"/>
<feature type="domain" description="Aldehyde dehydrogenase" evidence="6">
    <location>
        <begin position="27"/>
        <end position="484"/>
    </location>
</feature>
<evidence type="ECO:0000256" key="1">
    <source>
        <dbReference type="ARBA" id="ARBA00009986"/>
    </source>
</evidence>
<dbReference type="RefSeq" id="WP_138632301.1">
    <property type="nucleotide sequence ID" value="NZ_JASWDG010000005.1"/>
</dbReference>
<evidence type="ECO:0000256" key="3">
    <source>
        <dbReference type="ARBA" id="ARBA00023027"/>
    </source>
</evidence>
<evidence type="ECO:0000313" key="7">
    <source>
        <dbReference type="EMBL" id="TMR42382.1"/>
    </source>
</evidence>
<evidence type="ECO:0000259" key="6">
    <source>
        <dbReference type="Pfam" id="PF00171"/>
    </source>
</evidence>
<dbReference type="InterPro" id="IPR015590">
    <property type="entry name" value="Aldehyde_DH_dom"/>
</dbReference>
<evidence type="ECO:0000313" key="8">
    <source>
        <dbReference type="Proteomes" id="UP000305238"/>
    </source>
</evidence>
<comment type="caution">
    <text evidence="7">The sequence shown here is derived from an EMBL/GenBank/DDBJ whole genome shotgun (WGS) entry which is preliminary data.</text>
</comment>
<dbReference type="Gene3D" id="3.40.605.10">
    <property type="entry name" value="Aldehyde Dehydrogenase, Chain A, domain 1"/>
    <property type="match status" value="1"/>
</dbReference>
<evidence type="ECO:0000256" key="5">
    <source>
        <dbReference type="RuleBase" id="RU003345"/>
    </source>
</evidence>
<keyword evidence="8" id="KW-1185">Reference proteome</keyword>
<dbReference type="OrthoDB" id="3802174at2"/>
<organism evidence="7 8">
    <name type="scientific">Actinomadura geliboluensis</name>
    <dbReference type="NCBI Taxonomy" id="882440"/>
    <lineage>
        <taxon>Bacteria</taxon>
        <taxon>Bacillati</taxon>
        <taxon>Actinomycetota</taxon>
        <taxon>Actinomycetes</taxon>
        <taxon>Streptosporangiales</taxon>
        <taxon>Thermomonosporaceae</taxon>
        <taxon>Actinomadura</taxon>
    </lineage>
</organism>
<dbReference type="PANTHER" id="PTHR42986:SF1">
    <property type="entry name" value="BENZALDEHYDE DEHYDROGENASE YFMT"/>
    <property type="match status" value="1"/>
</dbReference>
<accession>A0A5S4HBR3</accession>
<dbReference type="SUPFAM" id="SSF53720">
    <property type="entry name" value="ALDH-like"/>
    <property type="match status" value="1"/>
</dbReference>
<dbReference type="FunFam" id="3.40.605.10:FF:000007">
    <property type="entry name" value="NAD/NADP-dependent betaine aldehyde dehydrogenase"/>
    <property type="match status" value="1"/>
</dbReference>
<dbReference type="InterPro" id="IPR016161">
    <property type="entry name" value="Ald_DH/histidinol_DH"/>
</dbReference>
<dbReference type="Proteomes" id="UP000305238">
    <property type="component" value="Unassembled WGS sequence"/>
</dbReference>
<keyword evidence="2 5" id="KW-0560">Oxidoreductase</keyword>
<evidence type="ECO:0000256" key="4">
    <source>
        <dbReference type="PROSITE-ProRule" id="PRU10007"/>
    </source>
</evidence>
<dbReference type="Gene3D" id="3.40.309.10">
    <property type="entry name" value="Aldehyde Dehydrogenase, Chain A, domain 2"/>
    <property type="match status" value="1"/>
</dbReference>
<dbReference type="PROSITE" id="PS00687">
    <property type="entry name" value="ALDEHYDE_DEHYDR_GLU"/>
    <property type="match status" value="1"/>
</dbReference>
<feature type="active site" evidence="4">
    <location>
        <position position="261"/>
    </location>
</feature>
<dbReference type="EMBL" id="VCKZ01000002">
    <property type="protein sequence ID" value="TMR42382.1"/>
    <property type="molecule type" value="Genomic_DNA"/>
</dbReference>
<name>A0A5S4HBR3_9ACTN</name>